<dbReference type="RefSeq" id="WP_242622446.1">
    <property type="nucleotide sequence ID" value="NZ_JAQLWN010000033.1"/>
</dbReference>
<dbReference type="EMBL" id="JAQLWO010000038">
    <property type="protein sequence ID" value="MDB7908566.1"/>
    <property type="molecule type" value="Genomic_DNA"/>
</dbReference>
<gene>
    <name evidence="1" type="ORF">PND83_21520</name>
</gene>
<name>A0AAW6CBG0_FLAPL</name>
<protein>
    <recommendedName>
        <fullName evidence="3">Major tail protein</fullName>
    </recommendedName>
</protein>
<evidence type="ECO:0008006" key="3">
    <source>
        <dbReference type="Google" id="ProtNLM"/>
    </source>
</evidence>
<evidence type="ECO:0000313" key="2">
    <source>
        <dbReference type="Proteomes" id="UP001211006"/>
    </source>
</evidence>
<proteinExistence type="predicted"/>
<dbReference type="Proteomes" id="UP001211006">
    <property type="component" value="Unassembled WGS sequence"/>
</dbReference>
<evidence type="ECO:0000313" key="1">
    <source>
        <dbReference type="EMBL" id="MDB7908566.1"/>
    </source>
</evidence>
<sequence length="344" mass="36977">MSRIVWDKTGERFYETGVDRAVLYPISSAGLYNKGVPWNGITGITESPSGAEPNNLYADNIKYLVLVGAEDFGLTVECYTYPDEWEECDGSAEIAPGVVAGQQNRKVFGLSYRTKLGNDVDGQDHGYKLHLVYGGLASPSERGYQTVNDSPEPINPSWEITTTPVDVPGYKPTARLIITSTKVDPAKLKALEDILYGTEDQDARLPLPEEVIQLLKPSVAVTASPESADATLFGKKVSDLQTNVAVGADSITGTLKNVTGYTEFSSKPAEQSGHYLALKFDVTPTDAVTTVELVGGTKGPVTLDADKNIVLLIKNNTQSVKVTSTKDGSSVTKTYALTNLTLES</sequence>
<accession>A0AAW6CBG0</accession>
<organism evidence="1 2">
    <name type="scientific">Flavonifractor plautii</name>
    <name type="common">Fusobacterium plautii</name>
    <dbReference type="NCBI Taxonomy" id="292800"/>
    <lineage>
        <taxon>Bacteria</taxon>
        <taxon>Bacillati</taxon>
        <taxon>Bacillota</taxon>
        <taxon>Clostridia</taxon>
        <taxon>Eubacteriales</taxon>
        <taxon>Oscillospiraceae</taxon>
        <taxon>Flavonifractor</taxon>
    </lineage>
</organism>
<dbReference type="AlphaFoldDB" id="A0AAW6CBG0"/>
<reference evidence="1" key="1">
    <citation type="submission" date="2023-01" db="EMBL/GenBank/DDBJ databases">
        <title>Human gut microbiome strain richness.</title>
        <authorList>
            <person name="Chen-Liaw A."/>
        </authorList>
    </citation>
    <scope>NUCLEOTIDE SEQUENCE</scope>
    <source>
        <strain evidence="1">2225st1_A6_2225SCRN_200828</strain>
    </source>
</reference>
<comment type="caution">
    <text evidence="1">The sequence shown here is derived from an EMBL/GenBank/DDBJ whole genome shotgun (WGS) entry which is preliminary data.</text>
</comment>